<dbReference type="GO" id="GO:0005840">
    <property type="term" value="C:ribosome"/>
    <property type="evidence" value="ECO:0007669"/>
    <property type="project" value="UniProtKB-KW"/>
</dbReference>
<dbReference type="CDD" id="cd07026">
    <property type="entry name" value="Ribosomal_L20"/>
    <property type="match status" value="1"/>
</dbReference>
<dbReference type="NCBIfam" id="TIGR01032">
    <property type="entry name" value="rplT_bact"/>
    <property type="match status" value="1"/>
</dbReference>
<evidence type="ECO:0000256" key="1">
    <source>
        <dbReference type="ARBA" id="ARBA00007698"/>
    </source>
</evidence>
<evidence type="ECO:0000256" key="2">
    <source>
        <dbReference type="ARBA" id="ARBA00022730"/>
    </source>
</evidence>
<reference evidence="10 11" key="1">
    <citation type="journal article" date="2016" name="Stand. Genomic Sci.">
        <title>Complete genome sequence and genomic characterization of Microcystis panniformis FACHB 1757 by third-generation sequencing.</title>
        <authorList>
            <person name="Zhang J.Y."/>
            <person name="Guan R."/>
            <person name="Zhang H.J."/>
            <person name="Li H."/>
            <person name="Xiao P."/>
            <person name="Yu G.L."/>
            <person name="Du L."/>
            <person name="Cao D.M."/>
            <person name="Zhu B.C."/>
            <person name="Li R.H."/>
            <person name="Lu Z.H."/>
        </authorList>
    </citation>
    <scope>NUCLEOTIDE SEQUENCE [LARGE SCALE GENOMIC DNA]</scope>
    <source>
        <strain evidence="10 11">FACHB-1757</strain>
    </source>
</reference>
<dbReference type="GO" id="GO:0019843">
    <property type="term" value="F:rRNA binding"/>
    <property type="evidence" value="ECO:0007669"/>
    <property type="project" value="UniProtKB-UniRule"/>
</dbReference>
<dbReference type="PANTHER" id="PTHR10986">
    <property type="entry name" value="39S RIBOSOMAL PROTEIN L20"/>
    <property type="match status" value="1"/>
</dbReference>
<dbReference type="GO" id="GO:0003735">
    <property type="term" value="F:structural constituent of ribosome"/>
    <property type="evidence" value="ECO:0007669"/>
    <property type="project" value="InterPro"/>
</dbReference>
<evidence type="ECO:0000256" key="4">
    <source>
        <dbReference type="ARBA" id="ARBA00022980"/>
    </source>
</evidence>
<dbReference type="PRINTS" id="PR00062">
    <property type="entry name" value="RIBOSOMALL20"/>
</dbReference>
<dbReference type="Proteomes" id="UP000068167">
    <property type="component" value="Chromosome"/>
</dbReference>
<evidence type="ECO:0000256" key="5">
    <source>
        <dbReference type="ARBA" id="ARBA00023274"/>
    </source>
</evidence>
<dbReference type="InterPro" id="IPR035566">
    <property type="entry name" value="Ribosomal_protein_bL20_C"/>
</dbReference>
<dbReference type="GO" id="GO:0006412">
    <property type="term" value="P:translation"/>
    <property type="evidence" value="ECO:0007669"/>
    <property type="project" value="InterPro"/>
</dbReference>
<sequence length="115" mass="13346">MSRVKRGNVARKRRKKVLKLAKGFRGSHSRLFRTANQQVMKALRNAYRDRRKRKRDFRRLWITRINAAARQQGISYSQLTGQLKKANILLNRKMLAQLAVLDPVAFAKVVETAKG</sequence>
<dbReference type="InterPro" id="IPR049946">
    <property type="entry name" value="RIBOSOMAL_L20_CS"/>
</dbReference>
<evidence type="ECO:0000256" key="6">
    <source>
        <dbReference type="ARBA" id="ARBA00024775"/>
    </source>
</evidence>
<dbReference type="SMR" id="A0A0K1S0Q5"/>
<keyword evidence="11" id="KW-1185">Reference proteome</keyword>
<evidence type="ECO:0000313" key="10">
    <source>
        <dbReference type="EMBL" id="AKV67727.1"/>
    </source>
</evidence>
<keyword evidence="5 8" id="KW-0687">Ribonucleoprotein</keyword>
<protein>
    <recommendedName>
        <fullName evidence="7 8">Large ribosomal subunit protein bL20</fullName>
    </recommendedName>
</protein>
<comment type="similarity">
    <text evidence="1 8 9">Belongs to the bacterial ribosomal protein bL20 family.</text>
</comment>
<dbReference type="PATRIC" id="fig|1638788.3.peg.2670"/>
<gene>
    <name evidence="8" type="primary">rplT</name>
    <name evidence="8" type="synonym">rpl20</name>
    <name evidence="10" type="ORF">VL20_2662</name>
</gene>
<dbReference type="RefSeq" id="WP_002739593.1">
    <property type="nucleotide sequence ID" value="NZ_CP011339.1"/>
</dbReference>
<dbReference type="KEGG" id="mpk:VL20_2662"/>
<evidence type="ECO:0000313" key="11">
    <source>
        <dbReference type="Proteomes" id="UP000068167"/>
    </source>
</evidence>
<keyword evidence="4 8" id="KW-0689">Ribosomal protein</keyword>
<accession>A0A0K1S0Q5</accession>
<comment type="function">
    <text evidence="6 8 9">Binds directly to 23S ribosomal RNA and is necessary for the in vitro assembly process of the 50S ribosomal subunit. It is not involved in the protein synthesizing functions of that subunit.</text>
</comment>
<dbReference type="GO" id="GO:1990904">
    <property type="term" value="C:ribonucleoprotein complex"/>
    <property type="evidence" value="ECO:0007669"/>
    <property type="project" value="UniProtKB-KW"/>
</dbReference>
<name>A0A0K1S0Q5_9CHRO</name>
<dbReference type="Gene3D" id="1.10.1900.20">
    <property type="entry name" value="Ribosomal protein L20"/>
    <property type="match status" value="1"/>
</dbReference>
<evidence type="ECO:0000256" key="8">
    <source>
        <dbReference type="HAMAP-Rule" id="MF_00382"/>
    </source>
</evidence>
<organism evidence="10 11">
    <name type="scientific">Microcystis panniformis FACHB-1757</name>
    <dbReference type="NCBI Taxonomy" id="1638788"/>
    <lineage>
        <taxon>Bacteria</taxon>
        <taxon>Bacillati</taxon>
        <taxon>Cyanobacteriota</taxon>
        <taxon>Cyanophyceae</taxon>
        <taxon>Oscillatoriophycideae</taxon>
        <taxon>Chroococcales</taxon>
        <taxon>Microcystaceae</taxon>
        <taxon>Microcystis</taxon>
    </lineage>
</organism>
<dbReference type="PROSITE" id="PS00937">
    <property type="entry name" value="RIBOSOMAL_L20"/>
    <property type="match status" value="1"/>
</dbReference>
<dbReference type="Pfam" id="PF00453">
    <property type="entry name" value="Ribosomal_L20"/>
    <property type="match status" value="1"/>
</dbReference>
<evidence type="ECO:0000256" key="9">
    <source>
        <dbReference type="RuleBase" id="RU000560"/>
    </source>
</evidence>
<dbReference type="FunFam" id="1.10.1900.20:FF:000001">
    <property type="entry name" value="50S ribosomal protein L20"/>
    <property type="match status" value="1"/>
</dbReference>
<dbReference type="Gene3D" id="6.10.160.10">
    <property type="match status" value="1"/>
</dbReference>
<dbReference type="SUPFAM" id="SSF74731">
    <property type="entry name" value="Ribosomal protein L20"/>
    <property type="match status" value="1"/>
</dbReference>
<keyword evidence="3 8" id="KW-0694">RNA-binding</keyword>
<proteinExistence type="inferred from homology"/>
<dbReference type="HAMAP" id="MF_00382">
    <property type="entry name" value="Ribosomal_bL20"/>
    <property type="match status" value="1"/>
</dbReference>
<dbReference type="InterPro" id="IPR005813">
    <property type="entry name" value="Ribosomal_bL20"/>
</dbReference>
<evidence type="ECO:0000256" key="7">
    <source>
        <dbReference type="ARBA" id="ARBA00035172"/>
    </source>
</evidence>
<evidence type="ECO:0000256" key="3">
    <source>
        <dbReference type="ARBA" id="ARBA00022884"/>
    </source>
</evidence>
<dbReference type="EMBL" id="CP011339">
    <property type="protein sequence ID" value="AKV67727.1"/>
    <property type="molecule type" value="Genomic_DNA"/>
</dbReference>
<dbReference type="AlphaFoldDB" id="A0A0K1S0Q5"/>
<dbReference type="GO" id="GO:0000027">
    <property type="term" value="P:ribosomal large subunit assembly"/>
    <property type="evidence" value="ECO:0007669"/>
    <property type="project" value="UniProtKB-UniRule"/>
</dbReference>
<keyword evidence="2 8" id="KW-0699">rRNA-binding</keyword>